<dbReference type="Proteomes" id="UP001198962">
    <property type="component" value="Unassembled WGS sequence"/>
</dbReference>
<dbReference type="RefSeq" id="WP_308450236.1">
    <property type="nucleotide sequence ID" value="NZ_JAJEPU010000001.1"/>
</dbReference>
<reference evidence="2" key="1">
    <citation type="submission" date="2021-10" db="EMBL/GenBank/DDBJ databases">
        <title>Anaerobic single-cell dispensing facilitates the cultivation of human gut bacteria.</title>
        <authorList>
            <person name="Afrizal A."/>
        </authorList>
    </citation>
    <scope>NUCLEOTIDE SEQUENCE</scope>
    <source>
        <strain evidence="2">CLA-AA-H274</strain>
    </source>
</reference>
<dbReference type="EMBL" id="JAJEPU010000001">
    <property type="protein sequence ID" value="MCC2163303.1"/>
    <property type="molecule type" value="Genomic_DNA"/>
</dbReference>
<comment type="caution">
    <text evidence="2">The sequence shown here is derived from an EMBL/GenBank/DDBJ whole genome shotgun (WGS) entry which is preliminary data.</text>
</comment>
<evidence type="ECO:0000313" key="3">
    <source>
        <dbReference type="Proteomes" id="UP001198962"/>
    </source>
</evidence>
<feature type="domain" description="Transposase putative helix-turn-helix" evidence="1">
    <location>
        <begin position="16"/>
        <end position="40"/>
    </location>
</feature>
<protein>
    <submittedName>
        <fullName evidence="2">Helix-turn-helix domain-containing protein</fullName>
    </submittedName>
</protein>
<proteinExistence type="predicted"/>
<organism evidence="2 3">
    <name type="scientific">Brotaphodocola catenula</name>
    <dbReference type="NCBI Taxonomy" id="2885361"/>
    <lineage>
        <taxon>Bacteria</taxon>
        <taxon>Bacillati</taxon>
        <taxon>Bacillota</taxon>
        <taxon>Clostridia</taxon>
        <taxon>Lachnospirales</taxon>
        <taxon>Lachnospiraceae</taxon>
        <taxon>Brotaphodocola</taxon>
    </lineage>
</organism>
<dbReference type="AlphaFoldDB" id="A0AAE3AK98"/>
<gene>
    <name evidence="2" type="ORF">LKD32_00110</name>
</gene>
<name>A0AAE3AK98_9FIRM</name>
<sequence>MSENTSKRRGKKGKANKAIKYRLYPTKEQAELFVKMFGCC</sequence>
<evidence type="ECO:0000313" key="2">
    <source>
        <dbReference type="EMBL" id="MCC2163303.1"/>
    </source>
</evidence>
<accession>A0AAE3AK98</accession>
<keyword evidence="3" id="KW-1185">Reference proteome</keyword>
<evidence type="ECO:0000259" key="1">
    <source>
        <dbReference type="Pfam" id="PF12323"/>
    </source>
</evidence>
<dbReference type="InterPro" id="IPR021027">
    <property type="entry name" value="Transposase_put_HTH"/>
</dbReference>
<dbReference type="Pfam" id="PF12323">
    <property type="entry name" value="HTH_OrfB_IS605"/>
    <property type="match status" value="1"/>
</dbReference>